<dbReference type="AlphaFoldDB" id="A0AAW1KMR5"/>
<name>A0AAW1KMR5_POPJA</name>
<keyword evidence="3" id="KW-0862">Zinc</keyword>
<dbReference type="InterPro" id="IPR017455">
    <property type="entry name" value="Znf_FYVE-rel"/>
</dbReference>
<evidence type="ECO:0000256" key="3">
    <source>
        <dbReference type="ARBA" id="ARBA00022833"/>
    </source>
</evidence>
<dbReference type="SMART" id="SM01421">
    <property type="entry name" value="DUF3480"/>
    <property type="match status" value="1"/>
</dbReference>
<keyword evidence="1" id="KW-0479">Metal-binding</keyword>
<feature type="compositionally biased region" description="Polar residues" evidence="6">
    <location>
        <begin position="377"/>
        <end position="386"/>
    </location>
</feature>
<dbReference type="InterPro" id="IPR011011">
    <property type="entry name" value="Znf_FYVE_PHD"/>
</dbReference>
<gene>
    <name evidence="8" type="ORF">QE152_g21852</name>
</gene>
<dbReference type="SMART" id="SM00064">
    <property type="entry name" value="FYVE"/>
    <property type="match status" value="1"/>
</dbReference>
<evidence type="ECO:0000313" key="8">
    <source>
        <dbReference type="EMBL" id="KAK9720849.1"/>
    </source>
</evidence>
<dbReference type="Gene3D" id="3.30.40.10">
    <property type="entry name" value="Zinc/RING finger domain, C3HC4 (zinc finger)"/>
    <property type="match status" value="1"/>
</dbReference>
<dbReference type="GO" id="GO:0031901">
    <property type="term" value="C:early endosome membrane"/>
    <property type="evidence" value="ECO:0007669"/>
    <property type="project" value="TreeGrafter"/>
</dbReference>
<evidence type="ECO:0000259" key="7">
    <source>
        <dbReference type="PROSITE" id="PS50178"/>
    </source>
</evidence>
<dbReference type="Gene3D" id="4.10.720.10">
    <property type="entry name" value="Smad anchor for receptor activation, Smad-binding domain"/>
    <property type="match status" value="1"/>
</dbReference>
<dbReference type="SMART" id="SM01422">
    <property type="entry name" value="SARA"/>
    <property type="match status" value="1"/>
</dbReference>
<feature type="compositionally biased region" description="Acidic residues" evidence="6">
    <location>
        <begin position="208"/>
        <end position="218"/>
    </location>
</feature>
<feature type="compositionally biased region" description="Basic and acidic residues" evidence="6">
    <location>
        <begin position="103"/>
        <end position="130"/>
    </location>
</feature>
<feature type="region of interest" description="Disordered" evidence="6">
    <location>
        <begin position="86"/>
        <end position="236"/>
    </location>
</feature>
<dbReference type="Gene3D" id="3.30.500.40">
    <property type="match status" value="1"/>
</dbReference>
<evidence type="ECO:0000256" key="5">
    <source>
        <dbReference type="SAM" id="Coils"/>
    </source>
</evidence>
<dbReference type="InterPro" id="IPR037145">
    <property type="entry name" value="SARA_Smad-bd_sf"/>
</dbReference>
<feature type="compositionally biased region" description="Basic and acidic residues" evidence="6">
    <location>
        <begin position="219"/>
        <end position="236"/>
    </location>
</feature>
<dbReference type="CDD" id="cd15729">
    <property type="entry name" value="FYVE_endofin"/>
    <property type="match status" value="1"/>
</dbReference>
<feature type="compositionally biased region" description="Low complexity" evidence="6">
    <location>
        <begin position="387"/>
        <end position="398"/>
    </location>
</feature>
<feature type="region of interest" description="Disordered" evidence="6">
    <location>
        <begin position="377"/>
        <end position="398"/>
    </location>
</feature>
<dbReference type="Pfam" id="PF11979">
    <property type="entry name" value="SARA_C"/>
    <property type="match status" value="1"/>
</dbReference>
<feature type="compositionally biased region" description="Polar residues" evidence="6">
    <location>
        <begin position="152"/>
        <end position="173"/>
    </location>
</feature>
<dbReference type="Gene3D" id="3.30.1360.220">
    <property type="entry name" value="Domain of unknown function (DUF3480), N-terminal subdomain"/>
    <property type="match status" value="1"/>
</dbReference>
<evidence type="ECO:0000256" key="1">
    <source>
        <dbReference type="ARBA" id="ARBA00022723"/>
    </source>
</evidence>
<dbReference type="InterPro" id="IPR000306">
    <property type="entry name" value="Znf_FYVE"/>
</dbReference>
<dbReference type="PANTHER" id="PTHR46319">
    <property type="entry name" value="ZINC FINGER FYVE DOMAIN-CONTAINING PROTEIN"/>
    <property type="match status" value="1"/>
</dbReference>
<keyword evidence="9" id="KW-1185">Reference proteome</keyword>
<keyword evidence="2 4" id="KW-0863">Zinc-finger</keyword>
<evidence type="ECO:0000313" key="9">
    <source>
        <dbReference type="Proteomes" id="UP001458880"/>
    </source>
</evidence>
<dbReference type="InterPro" id="IPR024608">
    <property type="entry name" value="SARA-like_SBD"/>
</dbReference>
<accession>A0AAW1KMR5</accession>
<feature type="coiled-coil region" evidence="5">
    <location>
        <begin position="15"/>
        <end position="46"/>
    </location>
</feature>
<keyword evidence="5" id="KW-0175">Coiled coil</keyword>
<protein>
    <submittedName>
        <fullName evidence="8">Smad anchor for receptor activation (SARA)</fullName>
    </submittedName>
</protein>
<dbReference type="EMBL" id="JASPKY010000206">
    <property type="protein sequence ID" value="KAK9720849.1"/>
    <property type="molecule type" value="Genomic_DNA"/>
</dbReference>
<dbReference type="PANTHER" id="PTHR46319:SF3">
    <property type="entry name" value="ZINC FINGER FYVE DOMAIN-CONTAINING PROTEIN"/>
    <property type="match status" value="1"/>
</dbReference>
<organism evidence="8 9">
    <name type="scientific">Popillia japonica</name>
    <name type="common">Japanese beetle</name>
    <dbReference type="NCBI Taxonomy" id="7064"/>
    <lineage>
        <taxon>Eukaryota</taxon>
        <taxon>Metazoa</taxon>
        <taxon>Ecdysozoa</taxon>
        <taxon>Arthropoda</taxon>
        <taxon>Hexapoda</taxon>
        <taxon>Insecta</taxon>
        <taxon>Pterygota</taxon>
        <taxon>Neoptera</taxon>
        <taxon>Endopterygota</taxon>
        <taxon>Coleoptera</taxon>
        <taxon>Polyphaga</taxon>
        <taxon>Scarabaeiformia</taxon>
        <taxon>Scarabaeidae</taxon>
        <taxon>Rutelinae</taxon>
        <taxon>Popillia</taxon>
    </lineage>
</organism>
<reference evidence="8 9" key="1">
    <citation type="journal article" date="2024" name="BMC Genomics">
        <title>De novo assembly and annotation of Popillia japonica's genome with initial clues to its potential as an invasive pest.</title>
        <authorList>
            <person name="Cucini C."/>
            <person name="Boschi S."/>
            <person name="Funari R."/>
            <person name="Cardaioli E."/>
            <person name="Iannotti N."/>
            <person name="Marturano G."/>
            <person name="Paoli F."/>
            <person name="Bruttini M."/>
            <person name="Carapelli A."/>
            <person name="Frati F."/>
            <person name="Nardi F."/>
        </authorList>
    </citation>
    <scope>NUCLEOTIDE SEQUENCE [LARGE SCALE GENOMIC DNA]</scope>
    <source>
        <strain evidence="8">DMR45628</strain>
    </source>
</reference>
<evidence type="ECO:0000256" key="6">
    <source>
        <dbReference type="SAM" id="MobiDB-lite"/>
    </source>
</evidence>
<dbReference type="GO" id="GO:0008270">
    <property type="term" value="F:zinc ion binding"/>
    <property type="evidence" value="ECO:0007669"/>
    <property type="project" value="UniProtKB-KW"/>
</dbReference>
<comment type="caution">
    <text evidence="8">The sequence shown here is derived from an EMBL/GenBank/DDBJ whole genome shotgun (WGS) entry which is preliminary data.</text>
</comment>
<evidence type="ECO:0000256" key="4">
    <source>
        <dbReference type="PROSITE-ProRule" id="PRU00091"/>
    </source>
</evidence>
<dbReference type="PROSITE" id="PS50178">
    <property type="entry name" value="ZF_FYVE"/>
    <property type="match status" value="1"/>
</dbReference>
<dbReference type="Pfam" id="PF11409">
    <property type="entry name" value="SARA"/>
    <property type="match status" value="1"/>
</dbReference>
<dbReference type="SUPFAM" id="SSF57903">
    <property type="entry name" value="FYVE/PHD zinc finger"/>
    <property type="match status" value="1"/>
</dbReference>
<keyword evidence="8" id="KW-0675">Receptor</keyword>
<evidence type="ECO:0000256" key="2">
    <source>
        <dbReference type="ARBA" id="ARBA00022771"/>
    </source>
</evidence>
<proteinExistence type="predicted"/>
<dbReference type="InterPro" id="IPR022557">
    <property type="entry name" value="SARA-like_C"/>
</dbReference>
<dbReference type="InterPro" id="IPR013083">
    <property type="entry name" value="Znf_RING/FYVE/PHD"/>
</dbReference>
<feature type="domain" description="FYVE-type" evidence="7">
    <location>
        <begin position="314"/>
        <end position="372"/>
    </location>
</feature>
<dbReference type="GO" id="GO:0016197">
    <property type="term" value="P:endosomal transport"/>
    <property type="evidence" value="ECO:0007669"/>
    <property type="project" value="TreeGrafter"/>
</dbReference>
<dbReference type="FunFam" id="3.30.40.10:FF:000084">
    <property type="entry name" value="Zinc finger, FYVE domain-containing 9b"/>
    <property type="match status" value="1"/>
</dbReference>
<dbReference type="Proteomes" id="UP001458880">
    <property type="component" value="Unassembled WGS sequence"/>
</dbReference>
<dbReference type="Pfam" id="PF01363">
    <property type="entry name" value="FYVE"/>
    <property type="match status" value="1"/>
</dbReference>
<sequence>MKEVVSFEDGLDIDDAALNQYLDELEEEYQEAAEEVVEEKEIVEAKSVVAGGEIVRTPLEVVSVKTEETEPKKDVVPVPVVEEMEEVSVKESVDVSESVTVDEVPKDIEISEETDQKDTESVSSMERPKMLELPVSTVDEVPKREINLIGNPGSTPYNNVYISKELQTTSTQRAQEKESSSQDEESDTSPSVSPTFSEASTEVLTDSTETESEDDDEKTDLHAQRQKEEAAAKKAQIEGAAIGAGASGINPNSAESITPTNTVEVGDACAQNIQGLAEVVPVETSSGDPIANQTNQDNIVGFWLGKEAPLWIPDSDALSCLHCDARFTVIKRRHHCRACGLVLCSKCCNLKYRLEYLDAEARVCSKCYAILNMDTNSSSGSEVSQTNSPNRQPNPNNPMEYCSVVPPMQQVGAQAQNPPTVMVPVGVLKRKGSAKGKSNKSVMFCDGIRPGSDLTKLDTDFNYTSQQSGGSSTSAVISKKPVQAAASKVNRNVPTKSFISAGNDCLPPTVTVFKSDITYIECVNGENIVETLKCEKLTFALQRNLHVHVKIINMDCCINKKAWCFSTEGLISVGQDEVVYVIELIDDEKFVPVDVFHHINVIYNDAVKGTTVTEMGLSLHTTPNFLGFKNHAGFLYIRPSFQCLQNLIRPSEPYLVGLLIHRWETPWARIFPLRLVLRLGAEYRYYPSPIISTRHRDSVFVEIGHTIINILADFRNFSYTLPNIKGLTIHMEDKNTTVTIPENRYDQVMKSINDSSDHTLAFGGNFSSKADSHLVCIQDPEASSENSYRTRAINILNKPRKVTGASFIVFNGALKSSSGLTAKSSIIEDGLMIHIPSENLSSLKENLKNMKNFTIQCGCINAPTDETVNITWGEPDANFNIGVTSPIDNESLSGVPSIRVHNGKDFVCNSGNRLIRWTEVFILQNTDEQSKQSKDPIDISKISESISKATCQALVKYLDLLTSNNFYKIGIRTMLHVENVSYSAGSNNMKLPPIYMKNLDNELIPILHRITSNNLGDNAITLELIFRILNT</sequence>